<keyword evidence="3 5" id="KW-0063">Aspartyl esterase</keyword>
<protein>
    <recommendedName>
        <fullName evidence="5">Pectinesterase</fullName>
        <ecNumber evidence="5">3.1.1.11</ecNumber>
    </recommendedName>
</protein>
<comment type="pathway">
    <text evidence="5">Glycan metabolism; pectin degradation; 2-dehydro-3-deoxy-D-gluconate from pectin: step 1/5.</text>
</comment>
<dbReference type="GO" id="GO:0009279">
    <property type="term" value="C:cell outer membrane"/>
    <property type="evidence" value="ECO:0007669"/>
    <property type="project" value="TreeGrafter"/>
</dbReference>
<dbReference type="GO" id="GO:0030599">
    <property type="term" value="F:pectinesterase activity"/>
    <property type="evidence" value="ECO:0007669"/>
    <property type="project" value="UniProtKB-UniRule"/>
</dbReference>
<dbReference type="GO" id="GO:0045490">
    <property type="term" value="P:pectin catabolic process"/>
    <property type="evidence" value="ECO:0007669"/>
    <property type="project" value="UniProtKB-UniRule"/>
</dbReference>
<dbReference type="KEGG" id="arac:E0W69_009115"/>
<evidence type="ECO:0000313" key="8">
    <source>
        <dbReference type="Proteomes" id="UP000292424"/>
    </source>
</evidence>
<keyword evidence="2 5" id="KW-0378">Hydrolase</keyword>
<dbReference type="RefSeq" id="WP_131329753.1">
    <property type="nucleotide sequence ID" value="NZ_CP044016.1"/>
</dbReference>
<dbReference type="PANTHER" id="PTHR31321:SF57">
    <property type="entry name" value="PECTINESTERASE 53-RELATED"/>
    <property type="match status" value="1"/>
</dbReference>
<feature type="signal peptide" evidence="5">
    <location>
        <begin position="1"/>
        <end position="19"/>
    </location>
</feature>
<dbReference type="EC" id="3.1.1.11" evidence="5"/>
<dbReference type="SUPFAM" id="SSF51126">
    <property type="entry name" value="Pectin lyase-like"/>
    <property type="match status" value="1"/>
</dbReference>
<accession>A0A5P2FZZ6</accession>
<feature type="domain" description="Pectinesterase catalytic" evidence="6">
    <location>
        <begin position="24"/>
        <end position="260"/>
    </location>
</feature>
<dbReference type="InterPro" id="IPR011050">
    <property type="entry name" value="Pectin_lyase_fold/virulence"/>
</dbReference>
<sequence>MKYIICLITWILFFSPLQAQHKSIIVSKDQQGNYNKIQDAINAIPDNNKDTIIIEIKPGVYKEKIHIPISKNLIKLLGTDVQNTIITYDDYAQKKDSTGKQIGTSGSYTVLIDATDFTAENITFENSAGPIGQAVAVKTNNDRQKFKNCRFLGFQDTLYANGSNCRQYFDHCYIEGTVDFIFGNATAWFEQCNIKGKNAGYYTAASTLDSVKNGYIFHKCILTAEAADNNFDLGRPWRPYAKVVFLECTIPAAVRPIGWNN</sequence>
<dbReference type="InterPro" id="IPR012334">
    <property type="entry name" value="Pectin_lyas_fold"/>
</dbReference>
<dbReference type="GO" id="GO:0042545">
    <property type="term" value="P:cell wall modification"/>
    <property type="evidence" value="ECO:0007669"/>
    <property type="project" value="UniProtKB-UniRule"/>
</dbReference>
<evidence type="ECO:0000256" key="3">
    <source>
        <dbReference type="ARBA" id="ARBA00023085"/>
    </source>
</evidence>
<evidence type="ECO:0000256" key="4">
    <source>
        <dbReference type="PROSITE-ProRule" id="PRU10040"/>
    </source>
</evidence>
<dbReference type="Proteomes" id="UP000292424">
    <property type="component" value="Chromosome"/>
</dbReference>
<gene>
    <name evidence="7" type="ORF">E0W69_009115</name>
</gene>
<dbReference type="PROSITE" id="PS00503">
    <property type="entry name" value="PECTINESTERASE_2"/>
    <property type="match status" value="1"/>
</dbReference>
<evidence type="ECO:0000313" key="7">
    <source>
        <dbReference type="EMBL" id="QES88805.1"/>
    </source>
</evidence>
<comment type="catalytic activity">
    <reaction evidence="5">
        <text>[(1-&gt;4)-alpha-D-galacturonosyl methyl ester](n) + n H2O = [(1-&gt;4)-alpha-D-galacturonosyl](n) + n methanol + n H(+)</text>
        <dbReference type="Rhea" id="RHEA:22380"/>
        <dbReference type="Rhea" id="RHEA-COMP:14570"/>
        <dbReference type="Rhea" id="RHEA-COMP:14573"/>
        <dbReference type="ChEBI" id="CHEBI:15377"/>
        <dbReference type="ChEBI" id="CHEBI:15378"/>
        <dbReference type="ChEBI" id="CHEBI:17790"/>
        <dbReference type="ChEBI" id="CHEBI:140522"/>
        <dbReference type="ChEBI" id="CHEBI:140523"/>
        <dbReference type="EC" id="3.1.1.11"/>
    </reaction>
</comment>
<dbReference type="AlphaFoldDB" id="A0A5P2FZZ6"/>
<reference evidence="7 8" key="1">
    <citation type="submission" date="2019-09" db="EMBL/GenBank/DDBJ databases">
        <title>Complete genome sequence of Arachidicoccus sp. B3-10 isolated from apple orchard soil.</title>
        <authorList>
            <person name="Kim H.S."/>
            <person name="Han K.-I."/>
            <person name="Suh M.K."/>
            <person name="Lee K.C."/>
            <person name="Eom M.K."/>
            <person name="Kim J.-S."/>
            <person name="Kang S.W."/>
            <person name="Sin Y."/>
            <person name="Lee J.-S."/>
        </authorList>
    </citation>
    <scope>NUCLEOTIDE SEQUENCE [LARGE SCALE GENOMIC DNA]</scope>
    <source>
        <strain evidence="7 8">B3-10</strain>
    </source>
</reference>
<dbReference type="Pfam" id="PF01095">
    <property type="entry name" value="Pectinesterase"/>
    <property type="match status" value="1"/>
</dbReference>
<name>A0A5P2FZZ6_9BACT</name>
<dbReference type="InterPro" id="IPR000070">
    <property type="entry name" value="Pectinesterase_cat"/>
</dbReference>
<comment type="similarity">
    <text evidence="1">Belongs to the pectinesterase family.</text>
</comment>
<dbReference type="Gene3D" id="2.160.20.10">
    <property type="entry name" value="Single-stranded right-handed beta-helix, Pectin lyase-like"/>
    <property type="match status" value="1"/>
</dbReference>
<evidence type="ECO:0000256" key="1">
    <source>
        <dbReference type="ARBA" id="ARBA00008891"/>
    </source>
</evidence>
<keyword evidence="5" id="KW-0732">Signal</keyword>
<dbReference type="OrthoDB" id="9804686at2"/>
<evidence type="ECO:0000256" key="2">
    <source>
        <dbReference type="ARBA" id="ARBA00022801"/>
    </source>
</evidence>
<evidence type="ECO:0000256" key="5">
    <source>
        <dbReference type="RuleBase" id="RU000589"/>
    </source>
</evidence>
<feature type="chain" id="PRO_5024468442" description="Pectinesterase" evidence="5">
    <location>
        <begin position="20"/>
        <end position="261"/>
    </location>
</feature>
<dbReference type="PANTHER" id="PTHR31321">
    <property type="entry name" value="ACYL-COA THIOESTER HYDROLASE YBHC-RELATED"/>
    <property type="match status" value="1"/>
</dbReference>
<proteinExistence type="inferred from homology"/>
<evidence type="ECO:0000259" key="6">
    <source>
        <dbReference type="Pfam" id="PF01095"/>
    </source>
</evidence>
<dbReference type="InterPro" id="IPR033131">
    <property type="entry name" value="Pectinesterase_Asp_AS"/>
</dbReference>
<keyword evidence="8" id="KW-1185">Reference proteome</keyword>
<dbReference type="EMBL" id="CP044016">
    <property type="protein sequence ID" value="QES88805.1"/>
    <property type="molecule type" value="Genomic_DNA"/>
</dbReference>
<organism evidence="7 8">
    <name type="scientific">Rhizosphaericola mali</name>
    <dbReference type="NCBI Taxonomy" id="2545455"/>
    <lineage>
        <taxon>Bacteria</taxon>
        <taxon>Pseudomonadati</taxon>
        <taxon>Bacteroidota</taxon>
        <taxon>Chitinophagia</taxon>
        <taxon>Chitinophagales</taxon>
        <taxon>Chitinophagaceae</taxon>
        <taxon>Rhizosphaericola</taxon>
    </lineage>
</organism>
<feature type="active site" evidence="4">
    <location>
        <position position="179"/>
    </location>
</feature>
<dbReference type="UniPathway" id="UPA00545">
    <property type="reaction ID" value="UER00823"/>
</dbReference>